<organism evidence="8 9">
    <name type="scientific">Desulfurobacterium thermolithotrophum (strain DSM 11699 / BSA)</name>
    <dbReference type="NCBI Taxonomy" id="868864"/>
    <lineage>
        <taxon>Bacteria</taxon>
        <taxon>Pseudomonadati</taxon>
        <taxon>Aquificota</taxon>
        <taxon>Aquificia</taxon>
        <taxon>Desulfurobacteriales</taxon>
        <taxon>Desulfurobacteriaceae</taxon>
        <taxon>Desulfurobacterium</taxon>
    </lineage>
</organism>
<dbReference type="PROSITE" id="PS50926">
    <property type="entry name" value="TRAM"/>
    <property type="match status" value="1"/>
</dbReference>
<feature type="domain" description="TRAM" evidence="7">
    <location>
        <begin position="258"/>
        <end position="319"/>
    </location>
</feature>
<keyword evidence="6" id="KW-1133">Transmembrane helix</keyword>
<dbReference type="GO" id="GO:0016740">
    <property type="term" value="F:transferase activity"/>
    <property type="evidence" value="ECO:0007669"/>
    <property type="project" value="UniProtKB-KW"/>
</dbReference>
<feature type="transmembrane region" description="Helical" evidence="6">
    <location>
        <begin position="57"/>
        <end position="74"/>
    </location>
</feature>
<evidence type="ECO:0000256" key="2">
    <source>
        <dbReference type="ARBA" id="ARBA00022679"/>
    </source>
</evidence>
<dbReference type="OrthoDB" id="9780734at2"/>
<dbReference type="SMART" id="SM00670">
    <property type="entry name" value="PINc"/>
    <property type="match status" value="1"/>
</dbReference>
<dbReference type="Gene3D" id="3.40.50.1010">
    <property type="entry name" value="5'-nuclease"/>
    <property type="match status" value="1"/>
</dbReference>
<keyword evidence="5" id="KW-0460">Magnesium</keyword>
<name>F0S3C7_DESTD</name>
<dbReference type="InParanoid" id="F0S3C7"/>
<keyword evidence="6" id="KW-0472">Membrane</keyword>
<evidence type="ECO:0000256" key="5">
    <source>
        <dbReference type="ARBA" id="ARBA00022842"/>
    </source>
</evidence>
<sequence>MTVSKFFGGFFLFLLFVSVVIFKHYGFTLTQSLIIGIFITAASFLFHEFVMKKKLKIRTIILFSAGFFLGLYIAKGITLSLYSVFTSFPYLQEILFITLPYLFGFTAVEVAKNKPISELLKDEQGLYSTPKVIDTSALIDGRIVEIAKLGFIEGKIIIPRFVLEELQNLADSTEPMIRTKGKKGLEMVSELRNIEKPSVEIYERDIPWIKDVDSKLVELCRKLRAKLITTDYNLNKVASIKGVEILNINDLANALKPVVAVGEELVIFLVKEGKEKNQAVGYLDDGTMVVVDNAKHLIGHRVKVLVNNLLQTSSGKIIFARTKEVVK</sequence>
<evidence type="ECO:0000256" key="6">
    <source>
        <dbReference type="SAM" id="Phobius"/>
    </source>
</evidence>
<dbReference type="InterPro" id="IPR002716">
    <property type="entry name" value="PIN_dom"/>
</dbReference>
<evidence type="ECO:0000313" key="9">
    <source>
        <dbReference type="Proteomes" id="UP000007102"/>
    </source>
</evidence>
<keyword evidence="4" id="KW-0378">Hydrolase</keyword>
<reference evidence="9" key="2">
    <citation type="submission" date="2011-02" db="EMBL/GenBank/DDBJ databases">
        <title>The complete genome of Desulfurobacterium thermolithotrophum DSM 11699.</title>
        <authorList>
            <consortium name="US DOE Joint Genome Institute (JGI-PGF)"/>
            <person name="Lucas S."/>
            <person name="Copeland A."/>
            <person name="Lapidus A."/>
            <person name="Bruce D."/>
            <person name="Goodwin L."/>
            <person name="Pitluck S."/>
            <person name="Kyrpides N."/>
            <person name="Mavromatis K."/>
            <person name="Pagani I."/>
            <person name="Ivanova N."/>
            <person name="Mikhailova N."/>
            <person name="Daligault H."/>
            <person name="Detter J.C."/>
            <person name="Tapia R."/>
            <person name="Han C."/>
            <person name="Land M."/>
            <person name="Hauser L."/>
            <person name="Markowitz V."/>
            <person name="Cheng J.-F."/>
            <person name="Hugenholtz P."/>
            <person name="Woyke T."/>
            <person name="Wu D."/>
            <person name="Spring S."/>
            <person name="Brambilla E."/>
            <person name="Klenk H.-P."/>
            <person name="Eisen J.A."/>
        </authorList>
    </citation>
    <scope>NUCLEOTIDE SEQUENCE [LARGE SCALE GENOMIC DNA]</scope>
    <source>
        <strain evidence="9">DSM 11699 / BSA</strain>
    </source>
</reference>
<keyword evidence="3" id="KW-0540">Nuclease</keyword>
<dbReference type="KEGG" id="dte:Dester_0702"/>
<protein>
    <submittedName>
        <fullName evidence="8">PilT protein domain protein</fullName>
    </submittedName>
</protein>
<keyword evidence="9" id="KW-1185">Reference proteome</keyword>
<dbReference type="Pfam" id="PF01850">
    <property type="entry name" value="PIN"/>
    <property type="match status" value="1"/>
</dbReference>
<dbReference type="eggNOG" id="COG4956">
    <property type="taxonomic scope" value="Bacteria"/>
</dbReference>
<dbReference type="SUPFAM" id="SSF88723">
    <property type="entry name" value="PIN domain-like"/>
    <property type="match status" value="1"/>
</dbReference>
<dbReference type="EMBL" id="CP002543">
    <property type="protein sequence ID" value="ADY73349.1"/>
    <property type="molecule type" value="Genomic_DNA"/>
</dbReference>
<accession>F0S3C7</accession>
<dbReference type="Proteomes" id="UP000007102">
    <property type="component" value="Chromosome"/>
</dbReference>
<dbReference type="AlphaFoldDB" id="F0S3C7"/>
<dbReference type="GO" id="GO:0016787">
    <property type="term" value="F:hydrolase activity"/>
    <property type="evidence" value="ECO:0007669"/>
    <property type="project" value="UniProtKB-KW"/>
</dbReference>
<dbReference type="InterPro" id="IPR052041">
    <property type="entry name" value="Nucleic_acid_metab_PIN/TRAM"/>
</dbReference>
<dbReference type="PANTHER" id="PTHR11603">
    <property type="entry name" value="AAA FAMILY ATPASE"/>
    <property type="match status" value="1"/>
</dbReference>
<feature type="transmembrane region" description="Helical" evidence="6">
    <location>
        <begin position="94"/>
        <end position="111"/>
    </location>
</feature>
<dbReference type="CDD" id="cd09877">
    <property type="entry name" value="PIN_YacL-like"/>
    <property type="match status" value="1"/>
</dbReference>
<dbReference type="PANTHER" id="PTHR11603:SF147">
    <property type="entry name" value="MEMBRANE PROTEIN"/>
    <property type="match status" value="1"/>
</dbReference>
<dbReference type="InterPro" id="IPR002792">
    <property type="entry name" value="TRAM_dom"/>
</dbReference>
<keyword evidence="6" id="KW-0812">Transmembrane</keyword>
<dbReference type="HOGENOM" id="CLU_050839_0_0_0"/>
<evidence type="ECO:0000256" key="1">
    <source>
        <dbReference type="ARBA" id="ARBA00001946"/>
    </source>
</evidence>
<dbReference type="InterPro" id="IPR029060">
    <property type="entry name" value="PIN-like_dom_sf"/>
</dbReference>
<evidence type="ECO:0000259" key="7">
    <source>
        <dbReference type="PROSITE" id="PS50926"/>
    </source>
</evidence>
<dbReference type="STRING" id="868864.Dester_0702"/>
<proteinExistence type="predicted"/>
<comment type="cofactor">
    <cofactor evidence="1">
        <name>Mg(2+)</name>
        <dbReference type="ChEBI" id="CHEBI:18420"/>
    </cofactor>
</comment>
<dbReference type="RefSeq" id="WP_013638305.1">
    <property type="nucleotide sequence ID" value="NC_015185.1"/>
</dbReference>
<keyword evidence="2" id="KW-0808">Transferase</keyword>
<feature type="transmembrane region" description="Helical" evidence="6">
    <location>
        <begin position="32"/>
        <end position="50"/>
    </location>
</feature>
<gene>
    <name evidence="8" type="ordered locus">Dester_0702</name>
</gene>
<reference evidence="8 9" key="1">
    <citation type="journal article" date="2011" name="Stand. Genomic Sci.">
        <title>Complete genome sequence of the thermophilic sulfur-reducer Desulfurobacterium thermolithotrophum type strain (BSA(T)) from a deep-sea hydrothermal vent.</title>
        <authorList>
            <person name="Goker M."/>
            <person name="Daligault H."/>
            <person name="Mwirichia R."/>
            <person name="Lapidus A."/>
            <person name="Lucas S."/>
            <person name="Deshpande S."/>
            <person name="Pagani I."/>
            <person name="Tapia R."/>
            <person name="Cheng J.F."/>
            <person name="Goodwin L."/>
            <person name="Pitluck S."/>
            <person name="Liolios K."/>
            <person name="Ivanova N."/>
            <person name="Mavromatis K."/>
            <person name="Mikhailova N."/>
            <person name="Pati A."/>
            <person name="Chen A."/>
            <person name="Palaniappan K."/>
            <person name="Han C."/>
            <person name="Land M."/>
            <person name="Hauser L."/>
            <person name="Pan C."/>
            <person name="Brambilla E.M."/>
            <person name="Rohde M."/>
            <person name="Spring S."/>
            <person name="Sikorski J."/>
            <person name="Wirth R."/>
            <person name="Detter J.C."/>
            <person name="Woyke T."/>
            <person name="Bristow J."/>
            <person name="Eisen J.A."/>
            <person name="Markowitz V."/>
            <person name="Hugenholtz P."/>
            <person name="Kyrpides N.C."/>
            <person name="Klenk H.P."/>
        </authorList>
    </citation>
    <scope>NUCLEOTIDE SEQUENCE [LARGE SCALE GENOMIC DNA]</scope>
    <source>
        <strain evidence="9">DSM 11699 / BSA</strain>
    </source>
</reference>
<evidence type="ECO:0000313" key="8">
    <source>
        <dbReference type="EMBL" id="ADY73349.1"/>
    </source>
</evidence>
<dbReference type="GO" id="GO:0004518">
    <property type="term" value="F:nuclease activity"/>
    <property type="evidence" value="ECO:0007669"/>
    <property type="project" value="UniProtKB-KW"/>
</dbReference>
<evidence type="ECO:0000256" key="4">
    <source>
        <dbReference type="ARBA" id="ARBA00022801"/>
    </source>
</evidence>
<evidence type="ECO:0000256" key="3">
    <source>
        <dbReference type="ARBA" id="ARBA00022722"/>
    </source>
</evidence>